<evidence type="ECO:0000313" key="2">
    <source>
        <dbReference type="Proteomes" id="UP001203423"/>
    </source>
</evidence>
<proteinExistence type="predicted"/>
<dbReference type="Proteomes" id="UP001203423">
    <property type="component" value="Unassembled WGS sequence"/>
</dbReference>
<gene>
    <name evidence="1" type="ORF">L2764_10120</name>
</gene>
<dbReference type="RefSeq" id="WP_248940096.1">
    <property type="nucleotide sequence ID" value="NZ_JAKIKS010000032.1"/>
</dbReference>
<protein>
    <submittedName>
        <fullName evidence="1">Prephenate dehydrogenase</fullName>
    </submittedName>
</protein>
<reference evidence="1 2" key="1">
    <citation type="submission" date="2022-01" db="EMBL/GenBank/DDBJ databases">
        <title>Whole genome-based taxonomy of the Shewanellaceae.</title>
        <authorList>
            <person name="Martin-Rodriguez A.J."/>
        </authorList>
    </citation>
    <scope>NUCLEOTIDE SEQUENCE [LARGE SCALE GENOMIC DNA]</scope>
    <source>
        <strain evidence="1 2">DSM 17177</strain>
    </source>
</reference>
<evidence type="ECO:0000313" key="1">
    <source>
        <dbReference type="EMBL" id="MCL1124818.1"/>
    </source>
</evidence>
<organism evidence="1 2">
    <name type="scientific">Shewanella surugensis</name>
    <dbReference type="NCBI Taxonomy" id="212020"/>
    <lineage>
        <taxon>Bacteria</taxon>
        <taxon>Pseudomonadati</taxon>
        <taxon>Pseudomonadota</taxon>
        <taxon>Gammaproteobacteria</taxon>
        <taxon>Alteromonadales</taxon>
        <taxon>Shewanellaceae</taxon>
        <taxon>Shewanella</taxon>
    </lineage>
</organism>
<name>A0ABT0LAU0_9GAMM</name>
<sequence>MPHTKVQAQLQTNLQTAYRQALDADKKLDELKKSGHVKFTAIFGKEENFTTQSNRFKPYVQELATEITALPTEDETFAQALSQLLPKLALLLQTLEAFKKSAK</sequence>
<accession>A0ABT0LAU0</accession>
<dbReference type="EMBL" id="JAKIKS010000032">
    <property type="protein sequence ID" value="MCL1124818.1"/>
    <property type="molecule type" value="Genomic_DNA"/>
</dbReference>
<comment type="caution">
    <text evidence="1">The sequence shown here is derived from an EMBL/GenBank/DDBJ whole genome shotgun (WGS) entry which is preliminary data.</text>
</comment>
<keyword evidence="2" id="KW-1185">Reference proteome</keyword>